<dbReference type="InterPro" id="IPR011330">
    <property type="entry name" value="Glyco_hydro/deAcase_b/a-brl"/>
</dbReference>
<dbReference type="AlphaFoldDB" id="A0A0U5AXB1"/>
<name>A0A0U5AXB1_9BACT</name>
<keyword evidence="5" id="KW-1185">Reference proteome</keyword>
<dbReference type="Gene3D" id="3.20.110.20">
    <property type="match status" value="1"/>
</dbReference>
<evidence type="ECO:0000256" key="1">
    <source>
        <dbReference type="ARBA" id="ARBA00006821"/>
    </source>
</evidence>
<dbReference type="Proteomes" id="UP000068196">
    <property type="component" value="Chromosome"/>
</dbReference>
<proteinExistence type="inferred from homology"/>
<reference evidence="5" key="2">
    <citation type="journal article" date="2016" name="Int. J. Syst. Evol. Microbiol.">
        <title>Caldimicrobium thiodismutans sp. nov., a sulfur-disproportionating bacterium isolated from a hot spring.</title>
        <authorList>
            <person name="Kojima H."/>
            <person name="Umezawa K."/>
            <person name="Fukui M."/>
        </authorList>
    </citation>
    <scope>NUCLEOTIDE SEQUENCE [LARGE SCALE GENOMIC DNA]</scope>
    <source>
        <strain evidence="5">TF1</strain>
    </source>
</reference>
<evidence type="ECO:0000256" key="2">
    <source>
        <dbReference type="ARBA" id="ARBA00023277"/>
    </source>
</evidence>
<dbReference type="InterPro" id="IPR052046">
    <property type="entry name" value="GH57_Enzymes"/>
</dbReference>
<dbReference type="OrthoDB" id="138256at2"/>
<reference evidence="4 5" key="1">
    <citation type="journal article" date="2016" name="Int. J. Syst. Evol. Microbiol.">
        <title>Caldimicrobium thiodismutans sp. nov., a sulfur-disproportionating bacterium isolated from a hot spring, and emended description of the genus Caldimicrobium.</title>
        <authorList>
            <person name="Kojima H."/>
            <person name="Umezawa K."/>
            <person name="Fukui M."/>
        </authorList>
    </citation>
    <scope>NUCLEOTIDE SEQUENCE [LARGE SCALE GENOMIC DNA]</scope>
    <source>
        <strain evidence="4 5">TF1</strain>
    </source>
</reference>
<keyword evidence="2" id="KW-0119">Carbohydrate metabolism</keyword>
<protein>
    <submittedName>
        <fullName evidence="4">Alpha-amylase</fullName>
    </submittedName>
</protein>
<organism evidence="4 5">
    <name type="scientific">Caldimicrobium thiodismutans</name>
    <dbReference type="NCBI Taxonomy" id="1653476"/>
    <lineage>
        <taxon>Bacteria</taxon>
        <taxon>Pseudomonadati</taxon>
        <taxon>Thermodesulfobacteriota</taxon>
        <taxon>Thermodesulfobacteria</taxon>
        <taxon>Thermodesulfobacteriales</taxon>
        <taxon>Thermodesulfobacteriaceae</taxon>
        <taxon>Caldimicrobium</taxon>
    </lineage>
</organism>
<gene>
    <name evidence="4" type="ORF">THC_0893</name>
</gene>
<evidence type="ECO:0000313" key="4">
    <source>
        <dbReference type="EMBL" id="BAU23278.1"/>
    </source>
</evidence>
<dbReference type="PANTHER" id="PTHR36306:SF1">
    <property type="entry name" value="ALPHA-AMYLASE-RELATED"/>
    <property type="match status" value="1"/>
</dbReference>
<feature type="domain" description="Glycoside hydrolase family 57 N-terminal" evidence="3">
    <location>
        <begin position="5"/>
        <end position="291"/>
    </location>
</feature>
<evidence type="ECO:0000313" key="5">
    <source>
        <dbReference type="Proteomes" id="UP000068196"/>
    </source>
</evidence>
<evidence type="ECO:0000259" key="3">
    <source>
        <dbReference type="Pfam" id="PF03065"/>
    </source>
</evidence>
<dbReference type="KEGG" id="cthi:THC_0893"/>
<comment type="similarity">
    <text evidence="1">Belongs to the glycosyl hydrolase 57 family.</text>
</comment>
<dbReference type="STRING" id="1653476.THC_0893"/>
<dbReference type="GO" id="GO:0003824">
    <property type="term" value="F:catalytic activity"/>
    <property type="evidence" value="ECO:0007669"/>
    <property type="project" value="InterPro"/>
</dbReference>
<accession>A0A0U5AXB1</accession>
<dbReference type="GO" id="GO:0005975">
    <property type="term" value="P:carbohydrate metabolic process"/>
    <property type="evidence" value="ECO:0007669"/>
    <property type="project" value="InterPro"/>
</dbReference>
<dbReference type="EMBL" id="AP014945">
    <property type="protein sequence ID" value="BAU23278.1"/>
    <property type="molecule type" value="Genomic_DNA"/>
</dbReference>
<dbReference type="SUPFAM" id="SSF88713">
    <property type="entry name" value="Glycoside hydrolase/deacetylase"/>
    <property type="match status" value="1"/>
</dbReference>
<dbReference type="InterPro" id="IPR004300">
    <property type="entry name" value="Glyco_hydro_57_N"/>
</dbReference>
<sequence length="399" mass="47413">MLYIIFYFQVHQPFRVSKYSFFDIGTSKSYFDEELNRFVFNKVAEKCYLPANQLFKELILRSEGRFKISYSITGTFLEQAKNYRPEVFESFIELLQTGGVELINETYYHSLASIFDLDEFLEQVSEHFEIMEREFGYKPSVFRNTELIYFDKLSDVLLNFPHIKTILIEGADKILMGDSPLYPRLSYNHAHLLLLKHYKLSDDIAFRFSDRGWAEYPLTAEKYVQWVRELPLSEREGRNLYLGLFMDYETFGEHQWKESGIFEFTRRVIELLLKEREISFLFPSEVHSTLNYTLRGLSVPTPTSWADTERDLSAWLSNPLQWNAMKTAFELLRKAKIQGKKDLIAPLKYLTTSDHFYYMCIKYFQDGDVHKYFSPYDLPDNAYKYYMNILADIEEKLEA</sequence>
<dbReference type="CDD" id="cd10795">
    <property type="entry name" value="GH57N_MJA1_like"/>
    <property type="match status" value="1"/>
</dbReference>
<dbReference type="PATRIC" id="fig|1653476.3.peg.927"/>
<dbReference type="Pfam" id="PF03065">
    <property type="entry name" value="Glyco_hydro_57"/>
    <property type="match status" value="1"/>
</dbReference>
<dbReference type="PANTHER" id="PTHR36306">
    <property type="entry name" value="ALPHA-AMYLASE-RELATED-RELATED"/>
    <property type="match status" value="1"/>
</dbReference>
<dbReference type="RefSeq" id="WP_068513909.1">
    <property type="nucleotide sequence ID" value="NZ_AP014945.1"/>
</dbReference>